<reference evidence="2" key="2">
    <citation type="journal article" date="2013" name="PLoS Genet.">
        <title>Comparative genome structure, secondary metabolite, and effector coding capacity across Cochliobolus pathogens.</title>
        <authorList>
            <person name="Condon B.J."/>
            <person name="Leng Y."/>
            <person name="Wu D."/>
            <person name="Bushley K.E."/>
            <person name="Ohm R.A."/>
            <person name="Otillar R."/>
            <person name="Martin J."/>
            <person name="Schackwitz W."/>
            <person name="Grimwood J."/>
            <person name="MohdZainudin N."/>
            <person name="Xue C."/>
            <person name="Wang R."/>
            <person name="Manning V.A."/>
            <person name="Dhillon B."/>
            <person name="Tu Z.J."/>
            <person name="Steffenson B.J."/>
            <person name="Salamov A."/>
            <person name="Sun H."/>
            <person name="Lowry S."/>
            <person name="LaButti K."/>
            <person name="Han J."/>
            <person name="Copeland A."/>
            <person name="Lindquist E."/>
            <person name="Barry K."/>
            <person name="Schmutz J."/>
            <person name="Baker S.E."/>
            <person name="Ciuffetti L.M."/>
            <person name="Grigoriev I.V."/>
            <person name="Zhong S."/>
            <person name="Turgeon B.G."/>
        </authorList>
    </citation>
    <scope>NUCLEOTIDE SEQUENCE [LARGE SCALE GENOMIC DNA]</scope>
    <source>
        <strain evidence="2">C5 / ATCC 48332 / race O</strain>
    </source>
</reference>
<dbReference type="AlphaFoldDB" id="M2V3E0"/>
<reference evidence="1 2" key="1">
    <citation type="journal article" date="2012" name="PLoS Pathog.">
        <title>Diverse lifestyles and strategies of plant pathogenesis encoded in the genomes of eighteen Dothideomycetes fungi.</title>
        <authorList>
            <person name="Ohm R.A."/>
            <person name="Feau N."/>
            <person name="Henrissat B."/>
            <person name="Schoch C.L."/>
            <person name="Horwitz B.A."/>
            <person name="Barry K.W."/>
            <person name="Condon B.J."/>
            <person name="Copeland A.C."/>
            <person name="Dhillon B."/>
            <person name="Glaser F."/>
            <person name="Hesse C.N."/>
            <person name="Kosti I."/>
            <person name="LaButti K."/>
            <person name="Lindquist E.A."/>
            <person name="Lucas S."/>
            <person name="Salamov A.A."/>
            <person name="Bradshaw R.E."/>
            <person name="Ciuffetti L."/>
            <person name="Hamelin R.C."/>
            <person name="Kema G.H.J."/>
            <person name="Lawrence C."/>
            <person name="Scott J.A."/>
            <person name="Spatafora J.W."/>
            <person name="Turgeon B.G."/>
            <person name="de Wit P.J.G.M."/>
            <person name="Zhong S."/>
            <person name="Goodwin S.B."/>
            <person name="Grigoriev I.V."/>
        </authorList>
    </citation>
    <scope>NUCLEOTIDE SEQUENCE [LARGE SCALE GENOMIC DNA]</scope>
    <source>
        <strain evidence="2">C5 / ATCC 48332 / race O</strain>
    </source>
</reference>
<organism evidence="1 2">
    <name type="scientific">Cochliobolus heterostrophus (strain C5 / ATCC 48332 / race O)</name>
    <name type="common">Southern corn leaf blight fungus</name>
    <name type="synonym">Bipolaris maydis</name>
    <dbReference type="NCBI Taxonomy" id="701091"/>
    <lineage>
        <taxon>Eukaryota</taxon>
        <taxon>Fungi</taxon>
        <taxon>Dikarya</taxon>
        <taxon>Ascomycota</taxon>
        <taxon>Pezizomycotina</taxon>
        <taxon>Dothideomycetes</taxon>
        <taxon>Pleosporomycetidae</taxon>
        <taxon>Pleosporales</taxon>
        <taxon>Pleosporineae</taxon>
        <taxon>Pleosporaceae</taxon>
        <taxon>Bipolaris</taxon>
    </lineage>
</organism>
<evidence type="ECO:0000313" key="2">
    <source>
        <dbReference type="Proteomes" id="UP000016936"/>
    </source>
</evidence>
<dbReference type="Proteomes" id="UP000016936">
    <property type="component" value="Unassembled WGS sequence"/>
</dbReference>
<dbReference type="EMBL" id="KB445571">
    <property type="protein sequence ID" value="EMD94538.1"/>
    <property type="molecule type" value="Genomic_DNA"/>
</dbReference>
<feature type="non-terminal residue" evidence="1">
    <location>
        <position position="1"/>
    </location>
</feature>
<protein>
    <submittedName>
        <fullName evidence="1">Carbohydrate-binding module family 18 protein</fullName>
    </submittedName>
</protein>
<accession>M2V3E0</accession>
<proteinExistence type="predicted"/>
<gene>
    <name evidence="1" type="ORF">COCHEDRAFT_1091288</name>
</gene>
<keyword evidence="2" id="KW-1185">Reference proteome</keyword>
<sequence>SPEGTCGGRIGCKCKGSGFGDCCCDSEYCGSSTAHSSAGCQSSFGTCTVSDIS</sequence>
<evidence type="ECO:0000313" key="1">
    <source>
        <dbReference type="EMBL" id="EMD94538.1"/>
    </source>
</evidence>
<dbReference type="STRING" id="701091.M2V3E0"/>
<name>M2V3E0_COCH5</name>
<dbReference type="HOGENOM" id="CLU_214130_0_0_1"/>